<evidence type="ECO:0000313" key="9">
    <source>
        <dbReference type="Proteomes" id="UP000677082"/>
    </source>
</evidence>
<dbReference type="PANTHER" id="PTHR42749">
    <property type="entry name" value="CELL SHAPE-DETERMINING PROTEIN MREB"/>
    <property type="match status" value="1"/>
</dbReference>
<sequence length="521" mass="55897">MGYDLGVDLGTTFVAAAIARGGHVEMCALSNRAAVAPAVVCLDHDSKLIFGEAAERRALSDPSRVERWFKRRLGDPTPVVLGGVAHQVTELMAEQLRDVLDTVTREEGGPPDRVALTHPAGWGPYRRELFEEIPRLAGLRDYVVLTEPEAAATYYGANHPLADGGTFAVYDLGGGTFDATVLHKRNGVVEVVGEPEGIERLGGTDFDEAIIQWINHRHGGALAELDLFEPESVAALARLRQECVRAKETLSVDTETSIPVRLFNRQFFAQLSRHTLESMIRAPIESTIGALVRAVHTARVEVDELSAILLVGGSSRIPLIGQMITEESGRPVLTDAHPKYAVALGAAAVAATGVRPAIAAGGVLVASAGSEKAAATPTGHARPQSPALRGVSRPAPPGRISEKAPPPRRGGRWKMAAAVLALLVLVGVLALLLTGYATRQTPAKNSQRSAAATVPRFGRRCRGIGRHRARRSTGFQTLALGTKRHRQPSPGSNDRTIECPSVWACRLRHIRNKRSSPRLPR</sequence>
<dbReference type="InterPro" id="IPR018181">
    <property type="entry name" value="Heat_shock_70_CS"/>
</dbReference>
<dbReference type="Gene3D" id="3.90.640.10">
    <property type="entry name" value="Actin, Chain A, domain 4"/>
    <property type="match status" value="1"/>
</dbReference>
<keyword evidence="2" id="KW-0547">Nucleotide-binding</keyword>
<keyword evidence="9" id="KW-1185">Reference proteome</keyword>
<keyword evidence="7" id="KW-1133">Transmembrane helix</keyword>
<keyword evidence="7" id="KW-0812">Transmembrane</keyword>
<evidence type="ECO:0000256" key="6">
    <source>
        <dbReference type="SAM" id="MobiDB-lite"/>
    </source>
</evidence>
<dbReference type="InterPro" id="IPR013126">
    <property type="entry name" value="Hsp_70_fam"/>
</dbReference>
<organism evidence="8 9">
    <name type="scientific">Paractinoplanes toevensis</name>
    <dbReference type="NCBI Taxonomy" id="571911"/>
    <lineage>
        <taxon>Bacteria</taxon>
        <taxon>Bacillati</taxon>
        <taxon>Actinomycetota</taxon>
        <taxon>Actinomycetes</taxon>
        <taxon>Micromonosporales</taxon>
        <taxon>Micromonosporaceae</taxon>
        <taxon>Paractinoplanes</taxon>
    </lineage>
</organism>
<evidence type="ECO:0000256" key="1">
    <source>
        <dbReference type="ARBA" id="ARBA00007381"/>
    </source>
</evidence>
<evidence type="ECO:0000313" key="8">
    <source>
        <dbReference type="EMBL" id="GIM90028.1"/>
    </source>
</evidence>
<evidence type="ECO:0000256" key="4">
    <source>
        <dbReference type="ARBA" id="ARBA00023016"/>
    </source>
</evidence>
<evidence type="ECO:0000256" key="5">
    <source>
        <dbReference type="ARBA" id="ARBA00023186"/>
    </source>
</evidence>
<comment type="caution">
    <text evidence="8">The sequence shown here is derived from an EMBL/GenBank/DDBJ whole genome shotgun (WGS) entry which is preliminary data.</text>
</comment>
<dbReference type="GO" id="GO:0140662">
    <property type="term" value="F:ATP-dependent protein folding chaperone"/>
    <property type="evidence" value="ECO:0007669"/>
    <property type="project" value="InterPro"/>
</dbReference>
<dbReference type="InterPro" id="IPR043129">
    <property type="entry name" value="ATPase_NBD"/>
</dbReference>
<dbReference type="RefSeq" id="WP_213005979.1">
    <property type="nucleotide sequence ID" value="NZ_BOQN01000022.1"/>
</dbReference>
<dbReference type="Proteomes" id="UP000677082">
    <property type="component" value="Unassembled WGS sequence"/>
</dbReference>
<gene>
    <name evidence="8" type="ORF">Ato02nite_018210</name>
</gene>
<proteinExistence type="inferred from homology"/>
<evidence type="ECO:0000256" key="7">
    <source>
        <dbReference type="SAM" id="Phobius"/>
    </source>
</evidence>
<keyword evidence="7" id="KW-0472">Membrane</keyword>
<feature type="region of interest" description="Disordered" evidence="6">
    <location>
        <begin position="374"/>
        <end position="410"/>
    </location>
</feature>
<evidence type="ECO:0000256" key="3">
    <source>
        <dbReference type="ARBA" id="ARBA00022840"/>
    </source>
</evidence>
<feature type="region of interest" description="Disordered" evidence="6">
    <location>
        <begin position="470"/>
        <end position="495"/>
    </location>
</feature>
<dbReference type="PROSITE" id="PS01036">
    <property type="entry name" value="HSP70_3"/>
    <property type="match status" value="1"/>
</dbReference>
<dbReference type="EMBL" id="BOQN01000022">
    <property type="protein sequence ID" value="GIM90028.1"/>
    <property type="molecule type" value="Genomic_DNA"/>
</dbReference>
<dbReference type="PRINTS" id="PR00301">
    <property type="entry name" value="HEATSHOCK70"/>
</dbReference>
<comment type="similarity">
    <text evidence="1">Belongs to the heat shock protein 70 family.</text>
</comment>
<dbReference type="GO" id="GO:0005524">
    <property type="term" value="F:ATP binding"/>
    <property type="evidence" value="ECO:0007669"/>
    <property type="project" value="UniProtKB-KW"/>
</dbReference>
<dbReference type="AlphaFoldDB" id="A0A919T706"/>
<dbReference type="PANTHER" id="PTHR42749:SF1">
    <property type="entry name" value="CELL SHAPE-DETERMINING PROTEIN MREB"/>
    <property type="match status" value="1"/>
</dbReference>
<keyword evidence="4" id="KW-0346">Stress response</keyword>
<keyword evidence="3" id="KW-0067">ATP-binding</keyword>
<accession>A0A919T706</accession>
<dbReference type="PROSITE" id="PS00329">
    <property type="entry name" value="HSP70_2"/>
    <property type="match status" value="1"/>
</dbReference>
<dbReference type="Gene3D" id="3.30.420.40">
    <property type="match status" value="2"/>
</dbReference>
<feature type="transmembrane region" description="Helical" evidence="7">
    <location>
        <begin position="415"/>
        <end position="438"/>
    </location>
</feature>
<keyword evidence="5" id="KW-0143">Chaperone</keyword>
<reference evidence="8 9" key="1">
    <citation type="submission" date="2021-03" db="EMBL/GenBank/DDBJ databases">
        <title>Whole genome shotgun sequence of Actinoplanes toevensis NBRC 105298.</title>
        <authorList>
            <person name="Komaki H."/>
            <person name="Tamura T."/>
        </authorList>
    </citation>
    <scope>NUCLEOTIDE SEQUENCE [LARGE SCALE GENOMIC DNA]</scope>
    <source>
        <strain evidence="8 9">NBRC 105298</strain>
    </source>
</reference>
<dbReference type="SUPFAM" id="SSF53067">
    <property type="entry name" value="Actin-like ATPase domain"/>
    <property type="match status" value="2"/>
</dbReference>
<name>A0A919T706_9ACTN</name>
<protein>
    <submittedName>
        <fullName evidence="8">Molecular chaperone DnaK</fullName>
    </submittedName>
</protein>
<dbReference type="Pfam" id="PF00012">
    <property type="entry name" value="HSP70"/>
    <property type="match status" value="2"/>
</dbReference>
<evidence type="ECO:0000256" key="2">
    <source>
        <dbReference type="ARBA" id="ARBA00022741"/>
    </source>
</evidence>